<dbReference type="KEGG" id="eml:EMELA_v1c00310"/>
<organism evidence="2 3">
    <name type="scientific">Mesoplasma melaleucae</name>
    <dbReference type="NCBI Taxonomy" id="81459"/>
    <lineage>
        <taxon>Bacteria</taxon>
        <taxon>Bacillati</taxon>
        <taxon>Mycoplasmatota</taxon>
        <taxon>Mollicutes</taxon>
        <taxon>Entomoplasmatales</taxon>
        <taxon>Entomoplasmataceae</taxon>
        <taxon>Mesoplasma</taxon>
    </lineage>
</organism>
<sequence>MKVNLIFAPVDFKIFDVFDPLTVLSHFFVVALTSVKFFPFIYKSEAVVPAGNASLLASKNAWVLVA</sequence>
<proteinExistence type="predicted"/>
<protein>
    <submittedName>
        <fullName evidence="2">Uncharacterized protein</fullName>
    </submittedName>
</protein>
<reference evidence="2 3" key="1">
    <citation type="submission" date="2017-11" db="EMBL/GenBank/DDBJ databases">
        <title>Genome sequence of Entomoplasma melaleucae M1 (ATCC 49191).</title>
        <authorList>
            <person name="Lo W.-S."/>
            <person name="Gasparich G.E."/>
            <person name="Kuo C.-H."/>
        </authorList>
    </citation>
    <scope>NUCLEOTIDE SEQUENCE [LARGE SCALE GENOMIC DNA]</scope>
    <source>
        <strain evidence="2 3">M1</strain>
    </source>
</reference>
<dbReference type="EMBL" id="CP024964">
    <property type="protein sequence ID" value="ATZ17623.1"/>
    <property type="molecule type" value="Genomic_DNA"/>
</dbReference>
<accession>A0A2K8NYA6</accession>
<keyword evidence="1" id="KW-1133">Transmembrane helix</keyword>
<gene>
    <name evidence="2" type="ORF">EMELA_v1c00310</name>
</gene>
<name>A0A2K8NYA6_9MOLU</name>
<keyword evidence="3" id="KW-1185">Reference proteome</keyword>
<keyword evidence="1" id="KW-0472">Membrane</keyword>
<dbReference type="AlphaFoldDB" id="A0A2K8NYA6"/>
<dbReference type="Proteomes" id="UP000231896">
    <property type="component" value="Chromosome"/>
</dbReference>
<feature type="transmembrane region" description="Helical" evidence="1">
    <location>
        <begin position="21"/>
        <end position="42"/>
    </location>
</feature>
<evidence type="ECO:0000313" key="3">
    <source>
        <dbReference type="Proteomes" id="UP000231896"/>
    </source>
</evidence>
<dbReference type="RefSeq" id="WP_028123932.1">
    <property type="nucleotide sequence ID" value="NZ_CP024964.1"/>
</dbReference>
<evidence type="ECO:0000256" key="1">
    <source>
        <dbReference type="SAM" id="Phobius"/>
    </source>
</evidence>
<keyword evidence="1" id="KW-0812">Transmembrane</keyword>
<evidence type="ECO:0000313" key="2">
    <source>
        <dbReference type="EMBL" id="ATZ17623.1"/>
    </source>
</evidence>